<dbReference type="SUPFAM" id="SSF55729">
    <property type="entry name" value="Acyl-CoA N-acyltransferases (Nat)"/>
    <property type="match status" value="1"/>
</dbReference>
<keyword evidence="2" id="KW-0808">Transferase</keyword>
<dbReference type="InterPro" id="IPR000182">
    <property type="entry name" value="GNAT_dom"/>
</dbReference>
<dbReference type="EMBL" id="LHUR01000031">
    <property type="protein sequence ID" value="KOA18865.1"/>
    <property type="molecule type" value="Genomic_DNA"/>
</dbReference>
<dbReference type="AlphaFoldDB" id="A0A0L6Z7B8"/>
<proteinExistence type="predicted"/>
<dbReference type="GO" id="GO:0008080">
    <property type="term" value="F:N-acetyltransferase activity"/>
    <property type="evidence" value="ECO:0007669"/>
    <property type="project" value="InterPro"/>
</dbReference>
<dbReference type="PROSITE" id="PS51186">
    <property type="entry name" value="GNAT"/>
    <property type="match status" value="1"/>
</dbReference>
<dbReference type="Proteomes" id="UP000037043">
    <property type="component" value="Unassembled WGS sequence"/>
</dbReference>
<evidence type="ECO:0000259" key="1">
    <source>
        <dbReference type="PROSITE" id="PS51186"/>
    </source>
</evidence>
<gene>
    <name evidence="2" type="primary">yodP</name>
    <name evidence="2" type="ORF">CLHOM_26050</name>
</gene>
<dbReference type="Gene3D" id="3.40.630.30">
    <property type="match status" value="1"/>
</dbReference>
<sequence>MKLNKCNLYNNYYTKINCTKIYVDYPNRRVKIIDIDSISSETLKKIIDFSVDENLDKVICNCGMKSIEIFKEAGFKMEGEINGYFNGKDAFCMSYFLSNKRKISSNLHIEELLVQQCLGLKDTFTYDSNKNEYFIRDAEEKDIKEMVKLFSAVFSTYPSPVYNEEYLMETMNGNVLYKVADYNGKIVGIASADMDKDNLNAEITDCATYSDYRGKGILSNIIYSLELDLKKKGYITLYSLCRAVNPGINIVLSKHNYKFTGRLINNCNICGTFEDMNIWIKNISI</sequence>
<reference evidence="3" key="1">
    <citation type="submission" date="2015-08" db="EMBL/GenBank/DDBJ databases">
        <title>Genome sequence of the strict anaerobe Clostridium homopropionicum LuHBu1 (DSM 5847T).</title>
        <authorList>
            <person name="Poehlein A."/>
            <person name="Beck M."/>
            <person name="Schiel-Bengelsdorf B."/>
            <person name="Bengelsdorf F.R."/>
            <person name="Daniel R."/>
            <person name="Duerre P."/>
        </authorList>
    </citation>
    <scope>NUCLEOTIDE SEQUENCE [LARGE SCALE GENOMIC DNA]</scope>
    <source>
        <strain evidence="3">DSM 5847</strain>
    </source>
</reference>
<dbReference type="PATRIC" id="fig|1121318.3.peg.2616"/>
<feature type="domain" description="N-acetyltransferase" evidence="1">
    <location>
        <begin position="133"/>
        <end position="285"/>
    </location>
</feature>
<accession>A0A0L6Z7B8</accession>
<protein>
    <submittedName>
        <fullName evidence="2">N-acetyltransferase YodP</fullName>
        <ecNumber evidence="2">2.3.1.-</ecNumber>
    </submittedName>
</protein>
<dbReference type="RefSeq" id="WP_052222094.1">
    <property type="nucleotide sequence ID" value="NZ_LHUR01000031.1"/>
</dbReference>
<dbReference type="NCBIfam" id="TIGR03827">
    <property type="entry name" value="GNAT_ablB"/>
    <property type="match status" value="1"/>
</dbReference>
<name>A0A0L6Z7B8_9CLOT</name>
<dbReference type="InterPro" id="IPR022525">
    <property type="entry name" value="GNAT_AblB"/>
</dbReference>
<evidence type="ECO:0000313" key="2">
    <source>
        <dbReference type="EMBL" id="KOA18865.1"/>
    </source>
</evidence>
<dbReference type="EC" id="2.3.1.-" evidence="2"/>
<dbReference type="CDD" id="cd04301">
    <property type="entry name" value="NAT_SF"/>
    <property type="match status" value="1"/>
</dbReference>
<dbReference type="Pfam" id="PF00583">
    <property type="entry name" value="Acetyltransf_1"/>
    <property type="match status" value="1"/>
</dbReference>
<keyword evidence="2" id="KW-0012">Acyltransferase</keyword>
<dbReference type="STRING" id="36844.SAMN04488501_109152"/>
<dbReference type="InterPro" id="IPR016181">
    <property type="entry name" value="Acyl_CoA_acyltransferase"/>
</dbReference>
<organism evidence="2 3">
    <name type="scientific">Clostridium homopropionicum DSM 5847</name>
    <dbReference type="NCBI Taxonomy" id="1121318"/>
    <lineage>
        <taxon>Bacteria</taxon>
        <taxon>Bacillati</taxon>
        <taxon>Bacillota</taxon>
        <taxon>Clostridia</taxon>
        <taxon>Eubacteriales</taxon>
        <taxon>Clostridiaceae</taxon>
        <taxon>Clostridium</taxon>
    </lineage>
</organism>
<evidence type="ECO:0000313" key="3">
    <source>
        <dbReference type="Proteomes" id="UP000037043"/>
    </source>
</evidence>
<keyword evidence="3" id="KW-1185">Reference proteome</keyword>
<comment type="caution">
    <text evidence="2">The sequence shown here is derived from an EMBL/GenBank/DDBJ whole genome shotgun (WGS) entry which is preliminary data.</text>
</comment>